<keyword evidence="6" id="KW-1185">Reference proteome</keyword>
<reference evidence="7" key="1">
    <citation type="submission" date="2017-02" db="UniProtKB">
        <authorList>
            <consortium name="WormBaseParasite"/>
        </authorList>
    </citation>
    <scope>IDENTIFICATION</scope>
</reference>
<protein>
    <recommendedName>
        <fullName evidence="4">carbonyl reductase (NADPH)</fullName>
        <ecNumber evidence="4">1.1.1.184</ecNumber>
    </recommendedName>
</protein>
<dbReference type="Pfam" id="PF00106">
    <property type="entry name" value="adh_short"/>
    <property type="match status" value="2"/>
</dbReference>
<dbReference type="GO" id="GO:0004090">
    <property type="term" value="F:carbonyl reductase (NADPH) activity"/>
    <property type="evidence" value="ECO:0007669"/>
    <property type="project" value="UniProtKB-EC"/>
</dbReference>
<evidence type="ECO:0000256" key="2">
    <source>
        <dbReference type="ARBA" id="ARBA00022857"/>
    </source>
</evidence>
<comment type="similarity">
    <text evidence="1 5">Belongs to the short-chain dehydrogenases/reductases (SDR) family.</text>
</comment>
<dbReference type="CDD" id="cd05324">
    <property type="entry name" value="carb_red_PTCR-like_SDR_c"/>
    <property type="match status" value="1"/>
</dbReference>
<dbReference type="SUPFAM" id="SSF51735">
    <property type="entry name" value="NAD(P)-binding Rossmann-fold domains"/>
    <property type="match status" value="1"/>
</dbReference>
<dbReference type="PRINTS" id="PR00081">
    <property type="entry name" value="GDHRDH"/>
</dbReference>
<evidence type="ECO:0000313" key="7">
    <source>
        <dbReference type="WBParaSite" id="SMUV_0000644401-mRNA-1"/>
    </source>
</evidence>
<dbReference type="EC" id="1.1.1.184" evidence="4"/>
<evidence type="ECO:0000256" key="5">
    <source>
        <dbReference type="RuleBase" id="RU000363"/>
    </source>
</evidence>
<sequence length="298" mass="33297">MKRIFVVSLFIPSFVSYLISSVFRRTLKVTGANKGIGYGIVKTLAHNVTNGVIYLTARDKSRGEAALQELKKELDGKSHSELRFHQLDITDKKSVEEFKAYLRKEHDGFDVLVNNAGFAFKHNATEAAVVQARVTIGVNYEGTKQVCDALFPLIRNGGRVVNVASQMGLMKRDRYSEEIIKKMTNPNLTVQGIEEFCNDYIKAAEENKRKERGYPESAYCVSKTALAALTFIQAKEMKARDIIVNACCPGYVNTDMTSHKGPLTIEEGADTPAYLATLEDKEPCGKFVYLRKVIDFVC</sequence>
<evidence type="ECO:0000256" key="1">
    <source>
        <dbReference type="ARBA" id="ARBA00006484"/>
    </source>
</evidence>
<keyword evidence="2" id="KW-0521">NADP</keyword>
<dbReference type="WBParaSite" id="SMUV_0000644401-mRNA-1">
    <property type="protein sequence ID" value="SMUV_0000644401-mRNA-1"/>
    <property type="gene ID" value="SMUV_0000644401"/>
</dbReference>
<dbReference type="STRING" id="451379.A0A0N5AP77"/>
<accession>A0A0N5AP77</accession>
<dbReference type="InterPro" id="IPR036291">
    <property type="entry name" value="NAD(P)-bd_dom_sf"/>
</dbReference>
<evidence type="ECO:0000256" key="3">
    <source>
        <dbReference type="ARBA" id="ARBA00023002"/>
    </source>
</evidence>
<keyword evidence="3" id="KW-0560">Oxidoreductase</keyword>
<dbReference type="AlphaFoldDB" id="A0A0N5AP77"/>
<dbReference type="Proteomes" id="UP000046393">
    <property type="component" value="Unplaced"/>
</dbReference>
<organism evidence="6 7">
    <name type="scientific">Syphacia muris</name>
    <dbReference type="NCBI Taxonomy" id="451379"/>
    <lineage>
        <taxon>Eukaryota</taxon>
        <taxon>Metazoa</taxon>
        <taxon>Ecdysozoa</taxon>
        <taxon>Nematoda</taxon>
        <taxon>Chromadorea</taxon>
        <taxon>Rhabditida</taxon>
        <taxon>Spirurina</taxon>
        <taxon>Oxyuridomorpha</taxon>
        <taxon>Oxyuroidea</taxon>
        <taxon>Oxyuridae</taxon>
        <taxon>Syphacia</taxon>
    </lineage>
</organism>
<dbReference type="PANTHER" id="PTHR43963:SF4">
    <property type="entry name" value="CARBONYL REDUCTASE (NADPH)"/>
    <property type="match status" value="1"/>
</dbReference>
<name>A0A0N5AP77_9BILA</name>
<dbReference type="PRINTS" id="PR00080">
    <property type="entry name" value="SDRFAMILY"/>
</dbReference>
<dbReference type="InterPro" id="IPR002347">
    <property type="entry name" value="SDR_fam"/>
</dbReference>
<evidence type="ECO:0000313" key="6">
    <source>
        <dbReference type="Proteomes" id="UP000046393"/>
    </source>
</evidence>
<dbReference type="PANTHER" id="PTHR43963">
    <property type="entry name" value="CARBONYL REDUCTASE 1-RELATED"/>
    <property type="match status" value="1"/>
</dbReference>
<evidence type="ECO:0000256" key="4">
    <source>
        <dbReference type="ARBA" id="ARBA00026118"/>
    </source>
</evidence>
<dbReference type="InterPro" id="IPR045313">
    <property type="entry name" value="CBR1-like"/>
</dbReference>
<dbReference type="Gene3D" id="3.40.50.720">
    <property type="entry name" value="NAD(P)-binding Rossmann-like Domain"/>
    <property type="match status" value="1"/>
</dbReference>
<proteinExistence type="inferred from homology"/>